<dbReference type="Proteomes" id="UP000504603">
    <property type="component" value="Unplaced"/>
</dbReference>
<dbReference type="OrthoDB" id="676555at2759"/>
<organism evidence="1 2">
    <name type="scientific">Momordica charantia</name>
    <name type="common">Bitter gourd</name>
    <name type="synonym">Balsam pear</name>
    <dbReference type="NCBI Taxonomy" id="3673"/>
    <lineage>
        <taxon>Eukaryota</taxon>
        <taxon>Viridiplantae</taxon>
        <taxon>Streptophyta</taxon>
        <taxon>Embryophyta</taxon>
        <taxon>Tracheophyta</taxon>
        <taxon>Spermatophyta</taxon>
        <taxon>Magnoliopsida</taxon>
        <taxon>eudicotyledons</taxon>
        <taxon>Gunneridae</taxon>
        <taxon>Pentapetalae</taxon>
        <taxon>rosids</taxon>
        <taxon>fabids</taxon>
        <taxon>Cucurbitales</taxon>
        <taxon>Cucurbitaceae</taxon>
        <taxon>Momordiceae</taxon>
        <taxon>Momordica</taxon>
    </lineage>
</organism>
<dbReference type="PANTHER" id="PTHR33148:SF3">
    <property type="entry name" value="DUF4228 DOMAIN PROTEIN"/>
    <property type="match status" value="1"/>
</dbReference>
<dbReference type="AlphaFoldDB" id="A0A6J1CQP3"/>
<accession>A0A6J1CQP3</accession>
<evidence type="ECO:0000313" key="2">
    <source>
        <dbReference type="RefSeq" id="XP_022143428.1"/>
    </source>
</evidence>
<dbReference type="Pfam" id="PF14009">
    <property type="entry name" value="PADRE"/>
    <property type="match status" value="1"/>
</dbReference>
<reference evidence="2" key="1">
    <citation type="submission" date="2025-08" db="UniProtKB">
        <authorList>
            <consortium name="RefSeq"/>
        </authorList>
    </citation>
    <scope>IDENTIFICATION</scope>
    <source>
        <strain evidence="2">OHB3-1</strain>
    </source>
</reference>
<evidence type="ECO:0000313" key="1">
    <source>
        <dbReference type="Proteomes" id="UP000504603"/>
    </source>
</evidence>
<dbReference type="KEGG" id="mcha:111013306"/>
<proteinExistence type="predicted"/>
<keyword evidence="1" id="KW-1185">Reference proteome</keyword>
<sequence length="202" mass="22693">MGNAMGGGRRRKGRTKVMKIDGETMKLATPITASEVLSQHPDHRLFESQSLRNLGLRATPLEPHHQLHPKALYFLLQLPPLPAHAPPLRRVQSGLHASATDRLEWLMLSRRSISDLHVARPPEPSAAPLQVKFRLPTAEMDRLLNECEDKAEVAQRILNLYGRDTDRFRGGQGQLRSTAQASTCKAREKRVSFVQMKDSPTQ</sequence>
<protein>
    <submittedName>
        <fullName evidence="2">Uncharacterized protein At1g66480-like</fullName>
    </submittedName>
</protein>
<dbReference type="InterPro" id="IPR025322">
    <property type="entry name" value="PADRE_dom"/>
</dbReference>
<dbReference type="GeneID" id="111013306"/>
<gene>
    <name evidence="2" type="primary">LOC111013306</name>
</gene>
<dbReference type="RefSeq" id="XP_022143428.1">
    <property type="nucleotide sequence ID" value="XM_022287736.1"/>
</dbReference>
<name>A0A6J1CQP3_MOMCH</name>
<dbReference type="PANTHER" id="PTHR33148">
    <property type="entry name" value="PLASTID MOVEMENT IMPAIRED PROTEIN-RELATED"/>
    <property type="match status" value="1"/>
</dbReference>